<keyword evidence="3" id="KW-1185">Reference proteome</keyword>
<gene>
    <name evidence="2" type="ORF">D2V17_16740</name>
</gene>
<evidence type="ECO:0000313" key="2">
    <source>
        <dbReference type="EMBL" id="RIV81790.1"/>
    </source>
</evidence>
<dbReference type="SUPFAM" id="SSF143100">
    <property type="entry name" value="TTHA1013/TTHA0281-like"/>
    <property type="match status" value="1"/>
</dbReference>
<dbReference type="InterPro" id="IPR031807">
    <property type="entry name" value="HicB-like"/>
</dbReference>
<reference evidence="2 3" key="1">
    <citation type="submission" date="2018-08" db="EMBL/GenBank/DDBJ databases">
        <title>Erythrobacter zhengii sp.nov., a bacterium isolated from deep-sea sediment.</title>
        <authorList>
            <person name="Fang C."/>
            <person name="Wu Y.-H."/>
            <person name="Sun C."/>
            <person name="Wang H."/>
            <person name="Cheng H."/>
            <person name="Meng F.-X."/>
            <person name="Wang C.-S."/>
            <person name="Xu X.-W."/>
        </authorList>
    </citation>
    <scope>NUCLEOTIDE SEQUENCE [LARGE SCALE GENOMIC DNA]</scope>
    <source>
        <strain evidence="2 3">CCTCC AB 2015396</strain>
    </source>
</reference>
<evidence type="ECO:0000313" key="3">
    <source>
        <dbReference type="Proteomes" id="UP000265366"/>
    </source>
</evidence>
<dbReference type="Pfam" id="PF15919">
    <property type="entry name" value="HicB_lk_antitox"/>
    <property type="match status" value="1"/>
</dbReference>
<dbReference type="OrthoDB" id="9807959at2"/>
<feature type="domain" description="HicB-like antitoxin of toxin-antitoxin system" evidence="1">
    <location>
        <begin position="13"/>
        <end position="123"/>
    </location>
</feature>
<evidence type="ECO:0000259" key="1">
    <source>
        <dbReference type="Pfam" id="PF15919"/>
    </source>
</evidence>
<dbReference type="InterPro" id="IPR035069">
    <property type="entry name" value="TTHA1013/TTHA0281-like"/>
</dbReference>
<comment type="caution">
    <text evidence="2">The sequence shown here is derived from an EMBL/GenBank/DDBJ whole genome shotgun (WGS) entry which is preliminary data.</text>
</comment>
<accession>A0A3A1P5N2</accession>
<organism evidence="2 3">
    <name type="scientific">Aurantiacibacter xanthus</name>
    <dbReference type="NCBI Taxonomy" id="1784712"/>
    <lineage>
        <taxon>Bacteria</taxon>
        <taxon>Pseudomonadati</taxon>
        <taxon>Pseudomonadota</taxon>
        <taxon>Alphaproteobacteria</taxon>
        <taxon>Sphingomonadales</taxon>
        <taxon>Erythrobacteraceae</taxon>
        <taxon>Aurantiacibacter</taxon>
    </lineage>
</organism>
<proteinExistence type="predicted"/>
<dbReference type="AlphaFoldDB" id="A0A3A1P5N2"/>
<protein>
    <submittedName>
        <fullName evidence="2">HicB family protein</fullName>
    </submittedName>
</protein>
<name>A0A3A1P5N2_9SPHN</name>
<dbReference type="Proteomes" id="UP000265366">
    <property type="component" value="Unassembled WGS sequence"/>
</dbReference>
<sequence length="131" mass="13657">MSETGRAFYCGIVEQGEDGFYISFPDLPGCVAAADDMQALAASAEAVLKLHLSGMLEDGESLPAPSDPLAIEADPDVAEVARLMVGADVTQSKVRVNVMFDRALLAAIDAASANRSRFLADAAREKLAGVA</sequence>
<dbReference type="EMBL" id="QXFM01000133">
    <property type="protein sequence ID" value="RIV81790.1"/>
    <property type="molecule type" value="Genomic_DNA"/>
</dbReference>
<dbReference type="Gene3D" id="3.30.160.250">
    <property type="match status" value="1"/>
</dbReference>